<dbReference type="Ensembl" id="ENSSHBT00005001561.1">
    <property type="protein sequence ID" value="ENSSHBP00005001300.1"/>
    <property type="gene ID" value="ENSSHBG00005001165.1"/>
</dbReference>
<evidence type="ECO:0000313" key="2">
    <source>
        <dbReference type="Ensembl" id="ENSSHBP00005001300.1"/>
    </source>
</evidence>
<keyword evidence="3" id="KW-1185">Reference proteome</keyword>
<sequence length="151" mass="15837">CHPQQGSGCHPQQGSGCHSQQGSGCHPQQGSDCHPQQGSGCHPQQGSGCHPQQGSGCHPQQGSGCHPQQGSGCHPAGGALGPLQPKPFQDPLYPQCNLPASHRSSPGATPREAQCSWPGEVWALYLEEDERIQELVFEGQEGKAHAIDALQ</sequence>
<proteinExistence type="predicted"/>
<evidence type="ECO:0000256" key="1">
    <source>
        <dbReference type="SAM" id="MobiDB-lite"/>
    </source>
</evidence>
<protein>
    <submittedName>
        <fullName evidence="2">Uncharacterized protein</fullName>
    </submittedName>
</protein>
<feature type="region of interest" description="Disordered" evidence="1">
    <location>
        <begin position="41"/>
        <end position="114"/>
    </location>
</feature>
<dbReference type="InParanoid" id="A0A672TH39"/>
<name>A0A672TH39_STRHB</name>
<evidence type="ECO:0000313" key="3">
    <source>
        <dbReference type="Proteomes" id="UP000472266"/>
    </source>
</evidence>
<organism evidence="2 3">
    <name type="scientific">Strigops habroptila</name>
    <name type="common">Kakapo</name>
    <dbReference type="NCBI Taxonomy" id="2489341"/>
    <lineage>
        <taxon>Eukaryota</taxon>
        <taxon>Metazoa</taxon>
        <taxon>Chordata</taxon>
        <taxon>Craniata</taxon>
        <taxon>Vertebrata</taxon>
        <taxon>Euteleostomi</taxon>
        <taxon>Archelosauria</taxon>
        <taxon>Archosauria</taxon>
        <taxon>Dinosauria</taxon>
        <taxon>Saurischia</taxon>
        <taxon>Theropoda</taxon>
        <taxon>Coelurosauria</taxon>
        <taxon>Aves</taxon>
        <taxon>Neognathae</taxon>
        <taxon>Neoaves</taxon>
        <taxon>Telluraves</taxon>
        <taxon>Australaves</taxon>
        <taxon>Psittaciformes</taxon>
        <taxon>Psittacidae</taxon>
        <taxon>Strigops</taxon>
    </lineage>
</organism>
<reference evidence="2" key="3">
    <citation type="submission" date="2025-09" db="UniProtKB">
        <authorList>
            <consortium name="Ensembl"/>
        </authorList>
    </citation>
    <scope>IDENTIFICATION</scope>
</reference>
<feature type="compositionally biased region" description="Polar residues" evidence="1">
    <location>
        <begin position="41"/>
        <end position="71"/>
    </location>
</feature>
<reference evidence="2" key="2">
    <citation type="submission" date="2025-08" db="UniProtKB">
        <authorList>
            <consortium name="Ensembl"/>
        </authorList>
    </citation>
    <scope>IDENTIFICATION</scope>
</reference>
<reference evidence="2 3" key="1">
    <citation type="submission" date="2019-11" db="EMBL/GenBank/DDBJ databases">
        <title>Strigops habroptila (kakapo) genome, bStrHab1, primary haplotype, v2.</title>
        <authorList>
            <person name="Jarvis E.D."/>
            <person name="Howard J."/>
            <person name="Rhie A."/>
            <person name="Phillippy A."/>
            <person name="Korlach J."/>
            <person name="Digby A."/>
            <person name="Iorns D."/>
            <person name="Eason D."/>
            <person name="Robertson B."/>
            <person name="Raemaekers T."/>
            <person name="Howe K."/>
            <person name="Lewin H."/>
            <person name="Damas J."/>
            <person name="Hastie A."/>
            <person name="Tracey A."/>
            <person name="Chow W."/>
            <person name="Fedrigo O."/>
        </authorList>
    </citation>
    <scope>NUCLEOTIDE SEQUENCE [LARGE SCALE GENOMIC DNA]</scope>
</reference>
<dbReference type="AlphaFoldDB" id="A0A672TH39"/>
<dbReference type="Proteomes" id="UP000472266">
    <property type="component" value="Chromosome 1"/>
</dbReference>
<dbReference type="GeneTree" id="ENSGT01150000288721"/>
<accession>A0A672TH39</accession>